<evidence type="ECO:0000256" key="5">
    <source>
        <dbReference type="SAM" id="SignalP"/>
    </source>
</evidence>
<comment type="subunit">
    <text evidence="1">Monomer.</text>
</comment>
<sequence>MRCVQCILLLLLSPFIGAEPYNIELQRRFDVIADQIPLAGRFEQTKTMPMLSRPLITQGAFLIDAEHQLFWLQKTPFSSKLCIKQQYIAQQVAGGEVQISTSLENPLMFNALSFITALMSGDMAAIQTNFTPVLKGDVEHWEIMLTPKQPPFTGIFTTIDVAGHGDVMQSIQLNERRGDSTLIVFSQLLLNNADIAQQWPEEERVWCQ</sequence>
<dbReference type="CDD" id="cd16325">
    <property type="entry name" value="LolA"/>
    <property type="match status" value="1"/>
</dbReference>
<name>A0ABM9AEN9_9GAMM</name>
<comment type="caution">
    <text evidence="6">The sequence shown here is derived from an EMBL/GenBank/DDBJ whole genome shotgun (WGS) entry which is preliminary data.</text>
</comment>
<gene>
    <name evidence="6" type="ORF">SIN8267_01619</name>
</gene>
<feature type="signal peptide" evidence="5">
    <location>
        <begin position="1"/>
        <end position="18"/>
    </location>
</feature>
<dbReference type="RefSeq" id="WP_237444160.1">
    <property type="nucleotide sequence ID" value="NZ_CAKLPX010000001.1"/>
</dbReference>
<evidence type="ECO:0000313" key="6">
    <source>
        <dbReference type="EMBL" id="CAH0991513.1"/>
    </source>
</evidence>
<dbReference type="InterPro" id="IPR004564">
    <property type="entry name" value="OM_lipoprot_carrier_LolA-like"/>
</dbReference>
<reference evidence="6" key="1">
    <citation type="submission" date="2021-12" db="EMBL/GenBank/DDBJ databases">
        <authorList>
            <person name="Rodrigo-Torres L."/>
            <person name="Arahal R. D."/>
            <person name="Lucena T."/>
        </authorList>
    </citation>
    <scope>NUCLEOTIDE SEQUENCE</scope>
    <source>
        <strain evidence="6">CECT 8267</strain>
    </source>
</reference>
<evidence type="ECO:0000256" key="2">
    <source>
        <dbReference type="ARBA" id="ARBA00022448"/>
    </source>
</evidence>
<protein>
    <recommendedName>
        <fullName evidence="8">Outer membrane lipoprotein carrier protein LolA</fullName>
    </recommendedName>
</protein>
<dbReference type="InterPro" id="IPR029046">
    <property type="entry name" value="LolA/LolB/LppX"/>
</dbReference>
<evidence type="ECO:0000256" key="1">
    <source>
        <dbReference type="ARBA" id="ARBA00011245"/>
    </source>
</evidence>
<dbReference type="SUPFAM" id="SSF89392">
    <property type="entry name" value="Prokaryotic lipoproteins and lipoprotein localization factors"/>
    <property type="match status" value="1"/>
</dbReference>
<evidence type="ECO:0000256" key="4">
    <source>
        <dbReference type="ARBA" id="ARBA00022927"/>
    </source>
</evidence>
<evidence type="ECO:0008006" key="8">
    <source>
        <dbReference type="Google" id="ProtNLM"/>
    </source>
</evidence>
<keyword evidence="7" id="KW-1185">Reference proteome</keyword>
<dbReference type="Pfam" id="PF19574">
    <property type="entry name" value="LolA_3"/>
    <property type="match status" value="1"/>
</dbReference>
<organism evidence="6 7">
    <name type="scientific">Sinobacterium norvegicum</name>
    <dbReference type="NCBI Taxonomy" id="1641715"/>
    <lineage>
        <taxon>Bacteria</taxon>
        <taxon>Pseudomonadati</taxon>
        <taxon>Pseudomonadota</taxon>
        <taxon>Gammaproteobacteria</taxon>
        <taxon>Cellvibrionales</taxon>
        <taxon>Spongiibacteraceae</taxon>
        <taxon>Sinobacterium</taxon>
    </lineage>
</organism>
<dbReference type="Proteomes" id="UP000838100">
    <property type="component" value="Unassembled WGS sequence"/>
</dbReference>
<accession>A0ABM9AEN9</accession>
<keyword evidence="3 5" id="KW-0732">Signal</keyword>
<keyword evidence="4" id="KW-0653">Protein transport</keyword>
<feature type="chain" id="PRO_5046136796" description="Outer membrane lipoprotein carrier protein LolA" evidence="5">
    <location>
        <begin position="19"/>
        <end position="208"/>
    </location>
</feature>
<dbReference type="Gene3D" id="2.50.20.10">
    <property type="entry name" value="Lipoprotein localisation LolA/LolB/LppX"/>
    <property type="match status" value="1"/>
</dbReference>
<evidence type="ECO:0000313" key="7">
    <source>
        <dbReference type="Proteomes" id="UP000838100"/>
    </source>
</evidence>
<keyword evidence="2" id="KW-0813">Transport</keyword>
<proteinExistence type="predicted"/>
<dbReference type="EMBL" id="CAKLPX010000001">
    <property type="protein sequence ID" value="CAH0991513.1"/>
    <property type="molecule type" value="Genomic_DNA"/>
</dbReference>
<evidence type="ECO:0000256" key="3">
    <source>
        <dbReference type="ARBA" id="ARBA00022729"/>
    </source>
</evidence>